<evidence type="ECO:0000256" key="3">
    <source>
        <dbReference type="ARBA" id="ARBA00022475"/>
    </source>
</evidence>
<dbReference type="PATRIC" id="fig|1300343.5.peg.436"/>
<reference evidence="8 9" key="1">
    <citation type="submission" date="2014-10" db="EMBL/GenBank/DDBJ databases">
        <title>Draft genome sequence of the proteorhodopsin-containing marine bacterium Dokdonia donghaensis.</title>
        <authorList>
            <person name="Gomez-Consarnau L."/>
            <person name="Gonzalez J.M."/>
            <person name="Riedel T."/>
            <person name="Jaenicke S."/>
            <person name="Wagner-Doebler I."/>
            <person name="Fuhrman J.A."/>
        </authorList>
    </citation>
    <scope>NUCLEOTIDE SEQUENCE [LARGE SCALE GENOMIC DNA]</scope>
    <source>
        <strain evidence="8 9">DSW-1</strain>
    </source>
</reference>
<dbReference type="InterPro" id="IPR002771">
    <property type="entry name" value="Multi_antbiot-R_MarC"/>
</dbReference>
<keyword evidence="6 7" id="KW-0472">Membrane</keyword>
<dbReference type="Proteomes" id="UP000030140">
    <property type="component" value="Unassembled WGS sequence"/>
</dbReference>
<comment type="caution">
    <text evidence="8">The sequence shown here is derived from an EMBL/GenBank/DDBJ whole genome shotgun (WGS) entry which is preliminary data.</text>
</comment>
<dbReference type="AlphaFoldDB" id="A0A0A2GU11"/>
<comment type="subcellular location">
    <subcellularLocation>
        <location evidence="1 7">Cell membrane</location>
        <topology evidence="1 7">Multi-pass membrane protein</topology>
    </subcellularLocation>
</comment>
<evidence type="ECO:0000256" key="5">
    <source>
        <dbReference type="ARBA" id="ARBA00022989"/>
    </source>
</evidence>
<dbReference type="KEGG" id="ddo:I597_0432"/>
<feature type="transmembrane region" description="Helical" evidence="7">
    <location>
        <begin position="73"/>
        <end position="94"/>
    </location>
</feature>
<feature type="transmembrane region" description="Helical" evidence="7">
    <location>
        <begin position="133"/>
        <end position="151"/>
    </location>
</feature>
<feature type="transmembrane region" description="Helical" evidence="7">
    <location>
        <begin position="106"/>
        <end position="127"/>
    </location>
</feature>
<feature type="transmembrane region" description="Helical" evidence="7">
    <location>
        <begin position="172"/>
        <end position="189"/>
    </location>
</feature>
<gene>
    <name evidence="8" type="ORF">NV36_07815</name>
</gene>
<protein>
    <recommendedName>
        <fullName evidence="7">UPF0056 membrane protein</fullName>
    </recommendedName>
</protein>
<keyword evidence="3" id="KW-1003">Cell membrane</keyword>
<evidence type="ECO:0000256" key="2">
    <source>
        <dbReference type="ARBA" id="ARBA00009784"/>
    </source>
</evidence>
<keyword evidence="9" id="KW-1185">Reference proteome</keyword>
<comment type="similarity">
    <text evidence="2 7">Belongs to the UPF0056 (MarC) family.</text>
</comment>
<dbReference type="PANTHER" id="PTHR33508">
    <property type="entry name" value="UPF0056 MEMBRANE PROTEIN YHCE"/>
    <property type="match status" value="1"/>
</dbReference>
<evidence type="ECO:0000313" key="8">
    <source>
        <dbReference type="EMBL" id="KGO06759.1"/>
    </source>
</evidence>
<name>A0A0A2GU11_9FLAO</name>
<evidence type="ECO:0000256" key="6">
    <source>
        <dbReference type="ARBA" id="ARBA00023136"/>
    </source>
</evidence>
<evidence type="ECO:0000313" key="9">
    <source>
        <dbReference type="Proteomes" id="UP000030140"/>
    </source>
</evidence>
<evidence type="ECO:0000256" key="4">
    <source>
        <dbReference type="ARBA" id="ARBA00022692"/>
    </source>
</evidence>
<dbReference type="NCBIfam" id="TIGR00427">
    <property type="entry name" value="NAAT family transporter"/>
    <property type="match status" value="1"/>
</dbReference>
<proteinExistence type="inferred from homology"/>
<evidence type="ECO:0000256" key="7">
    <source>
        <dbReference type="RuleBase" id="RU362048"/>
    </source>
</evidence>
<accession>A0A0A2GU11</accession>
<feature type="transmembrane region" description="Helical" evidence="7">
    <location>
        <begin position="12"/>
        <end position="31"/>
    </location>
</feature>
<keyword evidence="5 7" id="KW-1133">Transmembrane helix</keyword>
<evidence type="ECO:0000256" key="1">
    <source>
        <dbReference type="ARBA" id="ARBA00004651"/>
    </source>
</evidence>
<keyword evidence="4 7" id="KW-0812">Transmembrane</keyword>
<dbReference type="PANTHER" id="PTHR33508:SF1">
    <property type="entry name" value="UPF0056 MEMBRANE PROTEIN YHCE"/>
    <property type="match status" value="1"/>
</dbReference>
<organism evidence="8 9">
    <name type="scientific">Dokdonia donghaensis DSW-1</name>
    <dbReference type="NCBI Taxonomy" id="1300343"/>
    <lineage>
        <taxon>Bacteria</taxon>
        <taxon>Pseudomonadati</taxon>
        <taxon>Bacteroidota</taxon>
        <taxon>Flavobacteriia</taxon>
        <taxon>Flavobacteriales</taxon>
        <taxon>Flavobacteriaceae</taxon>
        <taxon>Dokdonia</taxon>
    </lineage>
</organism>
<feature type="transmembrane region" description="Helical" evidence="7">
    <location>
        <begin position="43"/>
        <end position="67"/>
    </location>
</feature>
<sequence length="194" mass="21183">MKIDLKEILTATMVLFAVIDIVGSIPIVLKLRKKAGHIQSEKAALVALIVMTLFVFVGESILGVIGINVYEFAVAGSFILFFIALEMILGVSLFKDDDTLSKKTVSVFPLAFPLIAGPGTLTSLLALRAEYDLMNILIAVVLNILLVYLVLKTSRHIERFLGKNGIAIIHKVFGVILLAIAVKLFTANIQELFK</sequence>
<dbReference type="GO" id="GO:0005886">
    <property type="term" value="C:plasma membrane"/>
    <property type="evidence" value="ECO:0007669"/>
    <property type="project" value="UniProtKB-SubCell"/>
</dbReference>
<dbReference type="RefSeq" id="WP_035325940.1">
    <property type="nucleotide sequence ID" value="NZ_CP015125.1"/>
</dbReference>
<dbReference type="Pfam" id="PF01914">
    <property type="entry name" value="MarC"/>
    <property type="match status" value="1"/>
</dbReference>
<dbReference type="EMBL" id="JSAQ01000001">
    <property type="protein sequence ID" value="KGO06759.1"/>
    <property type="molecule type" value="Genomic_DNA"/>
</dbReference>
<dbReference type="OrthoDB" id="978595at2"/>